<comment type="caution">
    <text evidence="1">The sequence shown here is derived from an EMBL/GenBank/DDBJ whole genome shotgun (WGS) entry which is preliminary data.</text>
</comment>
<accession>A0A656GMK8</accession>
<dbReference type="AlphaFoldDB" id="A0A656GMK8"/>
<dbReference type="EMBL" id="AEAG01003288">
    <property type="protein sequence ID" value="EGH27073.1"/>
    <property type="molecule type" value="Genomic_DNA"/>
</dbReference>
<feature type="non-terminal residue" evidence="1">
    <location>
        <position position="33"/>
    </location>
</feature>
<feature type="non-terminal residue" evidence="1">
    <location>
        <position position="1"/>
    </location>
</feature>
<gene>
    <name evidence="1" type="ORF">PSYMO_38518</name>
</gene>
<protein>
    <submittedName>
        <fullName evidence="1">Uncharacterized protein</fullName>
    </submittedName>
</protein>
<name>A0A656GMK8_PSEA0</name>
<organism evidence="1 2">
    <name type="scientific">Pseudomonas amygdali pv. mori str. 301020</name>
    <dbReference type="NCBI Taxonomy" id="629261"/>
    <lineage>
        <taxon>Bacteria</taxon>
        <taxon>Pseudomonadati</taxon>
        <taxon>Pseudomonadota</taxon>
        <taxon>Gammaproteobacteria</taxon>
        <taxon>Pseudomonadales</taxon>
        <taxon>Pseudomonadaceae</taxon>
        <taxon>Pseudomonas</taxon>
        <taxon>Pseudomonas amygdali</taxon>
    </lineage>
</organism>
<evidence type="ECO:0000313" key="2">
    <source>
        <dbReference type="Proteomes" id="UP000003465"/>
    </source>
</evidence>
<dbReference type="Proteomes" id="UP000003465">
    <property type="component" value="Unassembled WGS sequence"/>
</dbReference>
<reference evidence="1 2" key="1">
    <citation type="journal article" date="2011" name="PLoS Pathog.">
        <title>Dynamic evolution of pathogenicity revealed by sequencing and comparative genomics of 19 Pseudomonas syringae isolates.</title>
        <authorList>
            <person name="Baltrus D.A."/>
            <person name="Nishimura M.T."/>
            <person name="Romanchuk A."/>
            <person name="Chang J.H."/>
            <person name="Mukhtar M.S."/>
            <person name="Cherkis K."/>
            <person name="Roach J."/>
            <person name="Grant S.R."/>
            <person name="Jones C.D."/>
            <person name="Dangl J.L."/>
        </authorList>
    </citation>
    <scope>NUCLEOTIDE SEQUENCE [LARGE SCALE GENOMIC DNA]</scope>
    <source>
        <strain evidence="1 2">301020</strain>
    </source>
</reference>
<evidence type="ECO:0000313" key="1">
    <source>
        <dbReference type="EMBL" id="EGH27073.1"/>
    </source>
</evidence>
<sequence length="33" mass="3753">HVGETHLTLVHVLFESAAQAHERASEQLLFPVW</sequence>
<proteinExistence type="predicted"/>